<feature type="transmembrane region" description="Helical" evidence="2">
    <location>
        <begin position="15"/>
        <end position="32"/>
    </location>
</feature>
<accession>A0A382UY32</accession>
<keyword evidence="2" id="KW-1133">Transmembrane helix</keyword>
<proteinExistence type="predicted"/>
<organism evidence="3">
    <name type="scientific">marine metagenome</name>
    <dbReference type="NCBI Taxonomy" id="408172"/>
    <lineage>
        <taxon>unclassified sequences</taxon>
        <taxon>metagenomes</taxon>
        <taxon>ecological metagenomes</taxon>
    </lineage>
</organism>
<name>A0A382UY32_9ZZZZ</name>
<keyword evidence="2" id="KW-0472">Membrane</keyword>
<dbReference type="AlphaFoldDB" id="A0A382UY32"/>
<evidence type="ECO:0000256" key="2">
    <source>
        <dbReference type="SAM" id="Phobius"/>
    </source>
</evidence>
<evidence type="ECO:0000256" key="1">
    <source>
        <dbReference type="SAM" id="MobiDB-lite"/>
    </source>
</evidence>
<gene>
    <name evidence="3" type="ORF">METZ01_LOCUS391452</name>
</gene>
<feature type="region of interest" description="Disordered" evidence="1">
    <location>
        <begin position="42"/>
        <end position="75"/>
    </location>
</feature>
<keyword evidence="2" id="KW-0812">Transmembrane</keyword>
<reference evidence="3" key="1">
    <citation type="submission" date="2018-05" db="EMBL/GenBank/DDBJ databases">
        <authorList>
            <person name="Lanie J.A."/>
            <person name="Ng W.-L."/>
            <person name="Kazmierczak K.M."/>
            <person name="Andrzejewski T.M."/>
            <person name="Davidsen T.M."/>
            <person name="Wayne K.J."/>
            <person name="Tettelin H."/>
            <person name="Glass J.I."/>
            <person name="Rusch D."/>
            <person name="Podicherti R."/>
            <person name="Tsui H.-C.T."/>
            <person name="Winkler M.E."/>
        </authorList>
    </citation>
    <scope>NUCLEOTIDE SEQUENCE</scope>
</reference>
<protein>
    <submittedName>
        <fullName evidence="3">Uncharacterized protein</fullName>
    </submittedName>
</protein>
<sequence length="75" mass="8260">MISRLMNGLSTKQKVMYLVMALVAVYIVWYVVDSLEGLDPDFQPGARGQLEAQNSPGNEMGFDPTKKTPEAVPSK</sequence>
<evidence type="ECO:0000313" key="3">
    <source>
        <dbReference type="EMBL" id="SVD38598.1"/>
    </source>
</evidence>
<dbReference type="EMBL" id="UINC01147336">
    <property type="protein sequence ID" value="SVD38598.1"/>
    <property type="molecule type" value="Genomic_DNA"/>
</dbReference>